<name>A0A1Q3D0S7_CEPFO</name>
<feature type="domain" description="Transposase (putative) gypsy type" evidence="2">
    <location>
        <begin position="39"/>
        <end position="104"/>
    </location>
</feature>
<keyword evidence="1" id="KW-0472">Membrane</keyword>
<dbReference type="STRING" id="3775.A0A1Q3D0S7"/>
<protein>
    <recommendedName>
        <fullName evidence="2">Transposase (putative) gypsy type domain-containing protein</fullName>
    </recommendedName>
</protein>
<reference evidence="4" key="1">
    <citation type="submission" date="2016-04" db="EMBL/GenBank/DDBJ databases">
        <title>Cephalotus genome sequencing.</title>
        <authorList>
            <person name="Fukushima K."/>
            <person name="Hasebe M."/>
            <person name="Fang X."/>
        </authorList>
    </citation>
    <scope>NUCLEOTIDE SEQUENCE [LARGE SCALE GENOMIC DNA]</scope>
    <source>
        <strain evidence="4">cv. St1</strain>
    </source>
</reference>
<evidence type="ECO:0000313" key="3">
    <source>
        <dbReference type="EMBL" id="GAV85908.1"/>
    </source>
</evidence>
<keyword evidence="4" id="KW-1185">Reference proteome</keyword>
<sequence length="309" mass="34772">MSVKKLEELVREYSIPGSLDLEIPSDPRMASESRQGYFVVFQEALVHGLRLPLPPFAISILRHYQVHPLMLQAQSWGFIIGFLVRCLEAGVTAIVGLFKEFHTITSSPKNRGFYFKSQAGHHRLLSENTRRVKNWREKYFMVKNLPGFTPSPWTDTLDTVALSQKVFLSREERVDLDKLLALTPEEVLVVVSEINLQKHGLSRTYNRRVGPDLAGEVPKGIRIGGTLGARDGPNSLAVGDKRGRRMGALDGPESTVTGQGESCIMLSLENLLFYCYYSFSDIFLTIVPYFYAVMANRQSTLDAVRSARE</sequence>
<dbReference type="InParanoid" id="A0A1Q3D0S7"/>
<dbReference type="EMBL" id="BDDD01003722">
    <property type="protein sequence ID" value="GAV85908.1"/>
    <property type="molecule type" value="Genomic_DNA"/>
</dbReference>
<accession>A0A1Q3D0S7</accession>
<keyword evidence="1" id="KW-1133">Transmembrane helix</keyword>
<dbReference type="AlphaFoldDB" id="A0A1Q3D0S7"/>
<evidence type="ECO:0000313" key="4">
    <source>
        <dbReference type="Proteomes" id="UP000187406"/>
    </source>
</evidence>
<organism evidence="3 4">
    <name type="scientific">Cephalotus follicularis</name>
    <name type="common">Albany pitcher plant</name>
    <dbReference type="NCBI Taxonomy" id="3775"/>
    <lineage>
        <taxon>Eukaryota</taxon>
        <taxon>Viridiplantae</taxon>
        <taxon>Streptophyta</taxon>
        <taxon>Embryophyta</taxon>
        <taxon>Tracheophyta</taxon>
        <taxon>Spermatophyta</taxon>
        <taxon>Magnoliopsida</taxon>
        <taxon>eudicotyledons</taxon>
        <taxon>Gunneridae</taxon>
        <taxon>Pentapetalae</taxon>
        <taxon>rosids</taxon>
        <taxon>fabids</taxon>
        <taxon>Oxalidales</taxon>
        <taxon>Cephalotaceae</taxon>
        <taxon>Cephalotus</taxon>
    </lineage>
</organism>
<dbReference type="PANTHER" id="PTHR31099:SF28">
    <property type="entry name" value="F5J5.12"/>
    <property type="match status" value="1"/>
</dbReference>
<evidence type="ECO:0000259" key="2">
    <source>
        <dbReference type="Pfam" id="PF04195"/>
    </source>
</evidence>
<proteinExistence type="predicted"/>
<dbReference type="PANTHER" id="PTHR31099">
    <property type="entry name" value="OS06G0165300 PROTEIN"/>
    <property type="match status" value="1"/>
</dbReference>
<gene>
    <name evidence="3" type="ORF">CFOL_v3_29342</name>
</gene>
<keyword evidence="1" id="KW-0812">Transmembrane</keyword>
<dbReference type="Pfam" id="PF04195">
    <property type="entry name" value="Transposase_28"/>
    <property type="match status" value="1"/>
</dbReference>
<dbReference type="Proteomes" id="UP000187406">
    <property type="component" value="Unassembled WGS sequence"/>
</dbReference>
<feature type="transmembrane region" description="Helical" evidence="1">
    <location>
        <begin position="271"/>
        <end position="291"/>
    </location>
</feature>
<evidence type="ECO:0000256" key="1">
    <source>
        <dbReference type="SAM" id="Phobius"/>
    </source>
</evidence>
<dbReference type="InterPro" id="IPR007321">
    <property type="entry name" value="Transposase_28"/>
</dbReference>
<comment type="caution">
    <text evidence="3">The sequence shown here is derived from an EMBL/GenBank/DDBJ whole genome shotgun (WGS) entry which is preliminary data.</text>
</comment>
<dbReference type="OrthoDB" id="685909at2759"/>